<sequence>MDVNNAFLHGELLEEVYMEVPPSFASHGGKQLACKLHKSLYGLNRPLDKFVRSKQGIVMSQRKYALELIAELGLSGAKPAADTEDKELENDGPYERLIGRLLYLTMTRIDISYVVHVLSQYMHRPKQSHIDVALRVVRYIKTASRLGLLMPSEGSGKLEAYCNSDWGGCLQTRRSVIGYVVKFGDALVSWKSKKQETDDRSSTEAEFRIIASTVAELTWLTGLFSKLGVRSLAYRPTL</sequence>
<gene>
    <name evidence="2" type="primary">LOC142174210</name>
</gene>
<protein>
    <submittedName>
        <fullName evidence="2">Secreted RxLR effector protein 161-like</fullName>
    </submittedName>
</protein>
<dbReference type="RefSeq" id="XP_075096107.1">
    <property type="nucleotide sequence ID" value="XM_075240006.1"/>
</dbReference>
<reference evidence="2" key="2">
    <citation type="submission" date="2025-08" db="UniProtKB">
        <authorList>
            <consortium name="RefSeq"/>
        </authorList>
    </citation>
    <scope>IDENTIFICATION</scope>
    <source>
        <tissue evidence="2">Leaf</tissue>
    </source>
</reference>
<evidence type="ECO:0000313" key="2">
    <source>
        <dbReference type="RefSeq" id="XP_075096107.1"/>
    </source>
</evidence>
<evidence type="ECO:0000313" key="1">
    <source>
        <dbReference type="Proteomes" id="UP000790787"/>
    </source>
</evidence>
<organism evidence="1 2">
    <name type="scientific">Nicotiana tabacum</name>
    <name type="common">Common tobacco</name>
    <dbReference type="NCBI Taxonomy" id="4097"/>
    <lineage>
        <taxon>Eukaryota</taxon>
        <taxon>Viridiplantae</taxon>
        <taxon>Streptophyta</taxon>
        <taxon>Embryophyta</taxon>
        <taxon>Tracheophyta</taxon>
        <taxon>Spermatophyta</taxon>
        <taxon>Magnoliopsida</taxon>
        <taxon>eudicotyledons</taxon>
        <taxon>Gunneridae</taxon>
        <taxon>Pentapetalae</taxon>
        <taxon>asterids</taxon>
        <taxon>lamiids</taxon>
        <taxon>Solanales</taxon>
        <taxon>Solanaceae</taxon>
        <taxon>Nicotianoideae</taxon>
        <taxon>Nicotianeae</taxon>
        <taxon>Nicotiana</taxon>
    </lineage>
</organism>
<dbReference type="Proteomes" id="UP000790787">
    <property type="component" value="Chromosome 20"/>
</dbReference>
<name>A0AC58TFZ9_TOBAC</name>
<accession>A0AC58TFZ9</accession>
<reference evidence="1" key="1">
    <citation type="journal article" date="2014" name="Nat. Commun.">
        <title>The tobacco genome sequence and its comparison with those of tomato and potato.</title>
        <authorList>
            <person name="Sierro N."/>
            <person name="Battey J.N."/>
            <person name="Ouadi S."/>
            <person name="Bakaher N."/>
            <person name="Bovet L."/>
            <person name="Willig A."/>
            <person name="Goepfert S."/>
            <person name="Peitsch M.C."/>
            <person name="Ivanov N.V."/>
        </authorList>
    </citation>
    <scope>NUCLEOTIDE SEQUENCE [LARGE SCALE GENOMIC DNA]</scope>
</reference>
<keyword evidence="1" id="KW-1185">Reference proteome</keyword>
<proteinExistence type="predicted"/>